<feature type="signal peptide" evidence="2">
    <location>
        <begin position="1"/>
        <end position="41"/>
    </location>
</feature>
<evidence type="ECO:0000313" key="3">
    <source>
        <dbReference type="EMBL" id="KAG0580746.1"/>
    </source>
</evidence>
<sequence>MDVIPWDRSRAIRAIHAPAPAPRSCSLLCSALLCSAALAMARLGSGSSSSSSSGVCCPQVDVSC</sequence>
<dbReference type="Proteomes" id="UP000822688">
    <property type="component" value="Chromosome 4"/>
</dbReference>
<proteinExistence type="predicted"/>
<dbReference type="EMBL" id="CM026424">
    <property type="protein sequence ID" value="KAG0580746.1"/>
    <property type="molecule type" value="Genomic_DNA"/>
</dbReference>
<keyword evidence="4" id="KW-1185">Reference proteome</keyword>
<accession>A0A8T0ICX8</accession>
<feature type="compositionally biased region" description="Low complexity" evidence="1">
    <location>
        <begin position="44"/>
        <end position="54"/>
    </location>
</feature>
<dbReference type="AlphaFoldDB" id="A0A8T0ICX8"/>
<comment type="caution">
    <text evidence="3">The sequence shown here is derived from an EMBL/GenBank/DDBJ whole genome shotgun (WGS) entry which is preliminary data.</text>
</comment>
<protein>
    <submittedName>
        <fullName evidence="3">Uncharacterized protein</fullName>
    </submittedName>
</protein>
<evidence type="ECO:0000256" key="2">
    <source>
        <dbReference type="SAM" id="SignalP"/>
    </source>
</evidence>
<reference evidence="3" key="1">
    <citation type="submission" date="2020-06" db="EMBL/GenBank/DDBJ databases">
        <title>WGS assembly of Ceratodon purpureus strain R40.</title>
        <authorList>
            <person name="Carey S.B."/>
            <person name="Jenkins J."/>
            <person name="Shu S."/>
            <person name="Lovell J.T."/>
            <person name="Sreedasyam A."/>
            <person name="Maumus F."/>
            <person name="Tiley G.P."/>
            <person name="Fernandez-Pozo N."/>
            <person name="Barry K."/>
            <person name="Chen C."/>
            <person name="Wang M."/>
            <person name="Lipzen A."/>
            <person name="Daum C."/>
            <person name="Saski C.A."/>
            <person name="Payton A.C."/>
            <person name="Mcbreen J.C."/>
            <person name="Conrad R.E."/>
            <person name="Kollar L.M."/>
            <person name="Olsson S."/>
            <person name="Huttunen S."/>
            <person name="Landis J.B."/>
            <person name="Wickett N.J."/>
            <person name="Johnson M.G."/>
            <person name="Rensing S.A."/>
            <person name="Grimwood J."/>
            <person name="Schmutz J."/>
            <person name="Mcdaniel S.F."/>
        </authorList>
    </citation>
    <scope>NUCLEOTIDE SEQUENCE</scope>
    <source>
        <strain evidence="3">R40</strain>
    </source>
</reference>
<organism evidence="3 4">
    <name type="scientific">Ceratodon purpureus</name>
    <name type="common">Fire moss</name>
    <name type="synonym">Dicranum purpureum</name>
    <dbReference type="NCBI Taxonomy" id="3225"/>
    <lineage>
        <taxon>Eukaryota</taxon>
        <taxon>Viridiplantae</taxon>
        <taxon>Streptophyta</taxon>
        <taxon>Embryophyta</taxon>
        <taxon>Bryophyta</taxon>
        <taxon>Bryophytina</taxon>
        <taxon>Bryopsida</taxon>
        <taxon>Dicranidae</taxon>
        <taxon>Pseudoditrichales</taxon>
        <taxon>Ditrichaceae</taxon>
        <taxon>Ceratodon</taxon>
    </lineage>
</organism>
<keyword evidence="2" id="KW-0732">Signal</keyword>
<name>A0A8T0ICX8_CERPU</name>
<evidence type="ECO:0000313" key="4">
    <source>
        <dbReference type="Proteomes" id="UP000822688"/>
    </source>
</evidence>
<feature type="region of interest" description="Disordered" evidence="1">
    <location>
        <begin position="44"/>
        <end position="64"/>
    </location>
</feature>
<gene>
    <name evidence="3" type="ORF">KC19_4G196000</name>
</gene>
<evidence type="ECO:0000256" key="1">
    <source>
        <dbReference type="SAM" id="MobiDB-lite"/>
    </source>
</evidence>
<feature type="chain" id="PRO_5035889900" evidence="2">
    <location>
        <begin position="42"/>
        <end position="64"/>
    </location>
</feature>